<gene>
    <name evidence="2" type="ORF">BKM63_05445</name>
</gene>
<dbReference type="RefSeq" id="WP_071635626.1">
    <property type="nucleotide sequence ID" value="NZ_MLFK01000005.1"/>
</dbReference>
<keyword evidence="3" id="KW-1185">Reference proteome</keyword>
<evidence type="ECO:0000313" key="3">
    <source>
        <dbReference type="Proteomes" id="UP000182826"/>
    </source>
</evidence>
<sequence>MKQIFFIFIILLAFVSCNRDDSDQDSSNVTYTEIIKGDFYNGENSNPKANLVIQDQATWNNVLSKMNLLLPANTIFPDTNIDFTKYQVIAVFDQIRNYGGYSIDITKITETRNRIIIKVEQLKPGGIATVITQPYHIVKIPKSNKKVVFE</sequence>
<accession>A0A1J7BUE4</accession>
<protein>
    <recommendedName>
        <fullName evidence="1">PrcB C-terminal domain-containing protein</fullName>
    </recommendedName>
</protein>
<evidence type="ECO:0000259" key="1">
    <source>
        <dbReference type="Pfam" id="PF14343"/>
    </source>
</evidence>
<name>A0A1J7BUE4_FLAJO</name>
<dbReference type="InterPro" id="IPR025748">
    <property type="entry name" value="PrcB_C_dom"/>
</dbReference>
<evidence type="ECO:0000313" key="2">
    <source>
        <dbReference type="EMBL" id="OIV42323.1"/>
    </source>
</evidence>
<comment type="caution">
    <text evidence="2">The sequence shown here is derived from an EMBL/GenBank/DDBJ whole genome shotgun (WGS) entry which is preliminary data.</text>
</comment>
<reference evidence="2 3" key="1">
    <citation type="submission" date="2016-10" db="EMBL/GenBank/DDBJ databases">
        <title>Draft Genome Sequence of Rhizobacteria Flavobacterium johnsoniae CI04.</title>
        <authorList>
            <person name="Bravo J.I."/>
            <person name="Lozano G.L."/>
            <person name="Handelsman J."/>
        </authorList>
    </citation>
    <scope>NUCLEOTIDE SEQUENCE [LARGE SCALE GENOMIC DNA]</scope>
    <source>
        <strain evidence="2 3">CI04</strain>
    </source>
</reference>
<dbReference type="EMBL" id="MLFK01000005">
    <property type="protein sequence ID" value="OIV42323.1"/>
    <property type="molecule type" value="Genomic_DNA"/>
</dbReference>
<organism evidence="2 3">
    <name type="scientific">Flavobacterium johnsoniae</name>
    <name type="common">Cytophaga johnsonae</name>
    <dbReference type="NCBI Taxonomy" id="986"/>
    <lineage>
        <taxon>Bacteria</taxon>
        <taxon>Pseudomonadati</taxon>
        <taxon>Bacteroidota</taxon>
        <taxon>Flavobacteriia</taxon>
        <taxon>Flavobacteriales</taxon>
        <taxon>Flavobacteriaceae</taxon>
        <taxon>Flavobacterium</taxon>
    </lineage>
</organism>
<feature type="domain" description="PrcB C-terminal" evidence="1">
    <location>
        <begin position="88"/>
        <end position="141"/>
    </location>
</feature>
<dbReference type="Pfam" id="PF14343">
    <property type="entry name" value="PrcB_C"/>
    <property type="match status" value="1"/>
</dbReference>
<proteinExistence type="predicted"/>
<dbReference type="Proteomes" id="UP000182826">
    <property type="component" value="Unassembled WGS sequence"/>
</dbReference>
<dbReference type="OrthoDB" id="1447404at2"/>
<dbReference type="PROSITE" id="PS51257">
    <property type="entry name" value="PROKAR_LIPOPROTEIN"/>
    <property type="match status" value="1"/>
</dbReference>
<dbReference type="AlphaFoldDB" id="A0A1J7BUE4"/>